<accession>A0A0X1T2A0</accession>
<dbReference type="Gene3D" id="2.30.38.10">
    <property type="entry name" value="Luciferase, Domain 3"/>
    <property type="match status" value="3"/>
</dbReference>
<dbReference type="InterPro" id="IPR010071">
    <property type="entry name" value="AA_adenyl_dom"/>
</dbReference>
<evidence type="ECO:0000256" key="2">
    <source>
        <dbReference type="ARBA" id="ARBA00006432"/>
    </source>
</evidence>
<dbReference type="CDD" id="cd17646">
    <property type="entry name" value="A_NRPS_AB3403-like"/>
    <property type="match status" value="1"/>
</dbReference>
<dbReference type="GO" id="GO:0003824">
    <property type="term" value="F:catalytic activity"/>
    <property type="evidence" value="ECO:0007669"/>
    <property type="project" value="InterPro"/>
</dbReference>
<feature type="domain" description="Carrier" evidence="5">
    <location>
        <begin position="4046"/>
        <end position="4123"/>
    </location>
</feature>
<dbReference type="CDD" id="cd12115">
    <property type="entry name" value="A_NRPS_Sfm_like"/>
    <property type="match status" value="1"/>
</dbReference>
<dbReference type="Gene3D" id="3.40.50.980">
    <property type="match status" value="6"/>
</dbReference>
<dbReference type="FunFam" id="3.30.559.10:FF:000012">
    <property type="entry name" value="Non-ribosomal peptide synthetase"/>
    <property type="match status" value="1"/>
</dbReference>
<dbReference type="RefSeq" id="WP_060783018.1">
    <property type="nucleotide sequence ID" value="NZ_CP014135.1"/>
</dbReference>
<dbReference type="CDD" id="cd17649">
    <property type="entry name" value="A_NRPS_PvdJ-like"/>
    <property type="match status" value="1"/>
</dbReference>
<dbReference type="Proteomes" id="UP000063229">
    <property type="component" value="Chromosome"/>
</dbReference>
<dbReference type="FunFam" id="3.40.50.980:FF:000001">
    <property type="entry name" value="Non-ribosomal peptide synthetase"/>
    <property type="match status" value="3"/>
</dbReference>
<dbReference type="EMBL" id="CP014135">
    <property type="protein sequence ID" value="AMB86151.1"/>
    <property type="molecule type" value="Genomic_DNA"/>
</dbReference>
<dbReference type="Pfam" id="PF13193">
    <property type="entry name" value="AMP-binding_C"/>
    <property type="match status" value="3"/>
</dbReference>
<dbReference type="NCBIfam" id="TIGR01720">
    <property type="entry name" value="NRPS-para261"/>
    <property type="match status" value="3"/>
</dbReference>
<organism evidence="6 7">
    <name type="scientific">Pseudomonas agarici</name>
    <dbReference type="NCBI Taxonomy" id="46677"/>
    <lineage>
        <taxon>Bacteria</taxon>
        <taxon>Pseudomonadati</taxon>
        <taxon>Pseudomonadota</taxon>
        <taxon>Gammaproteobacteria</taxon>
        <taxon>Pseudomonadales</taxon>
        <taxon>Pseudomonadaceae</taxon>
        <taxon>Pseudomonas</taxon>
    </lineage>
</organism>
<sequence length="4579" mass="508400">MDKQVAARIAKRFITLTLDKRTLYLQKMLEEGVSPAHLPIPEVKSSFEALPLSFAQQRQWFLWKLDPQSSAYHIPTALRLRGALDVASLERSFNALIARHESLRTRFVEDQGRTLQVIEPELKLSLSVRQWSGATACDEAIAAFVGEQSQEVFDLTQAPLLRVTLLRLAVDDHVLVLTQHHIVSDGWSMQVMVQELVELYGAFSQGRQVELPVLSIQYADYAIWQRHWMEAGEQARQLEYWKATLGAAQTVLELPTDHPRPAVQSLRGATLALTLEARLVNGIRQLAQQENVTLFMVLLASFQVLMHRYSGQREILIGVPSANRNRVETERLIGFFVNTQVFKAEVDGTAPFRQLLAACKQSALGAQAHQDLPFEQLVEALQLERSLSHNPLFQVMYNHQSAARQVPRAAAGPASLLDVEVLAWENHTAQLDLTLDTFESADGLSASLTYATDLFSAATVERMARHWQNLLRAVTADPAGRIGELPMLDDSERLQRLEQWNATRTAYPLERTVHSLIEQQASATPDAVALVFAGESLSYRQLDGRANHLAHQLIAQGVGPDVLVGIAVERSLEMVVGLLAILKAGGAYVPLDPEYPEDRLAYMIADSSISLLLTQRRLLARLPLPDTVATLCLDELEADCVCATPPPVALHPENLAYVIYTSGSTGKPKGAANRHSALTNRLCWMQQAYGLGSDDAVLQKTPFSFDVSVWEFFWPLLTGARLVIAEPGDHRDPARLVGLINQQRVTTLHFVPSMLQVFLQDENVALCTGLKRIVCSGEALQVDTQQQVFAKLPDTALYNLYGPTEAAIDVTHWTCREEGRDSVPIGEPIANLQTYVLSHELALVPNGVMGELYLGGEGLARGYHRRAGLTAERFVVSPLGDGQRLYRTGDLVRQRANGIIEYVGRIDHQVKVRGLRIELGEIEARLLEQASVREAVVLAIEGSGGLQLVGYVVPADDSLAGADPQAQGALRDALKLALKGSLPDYMVPAHWLFLAQLPLSPNGKLERKALPKPDVSQLQQTYVAPRNELQRRIATVWQEVLKVERVGLSDNFFELGGDSIISIQVVSRARQAGIRFTPKDLFQHQTVQGLATVAQVGDGGLVIEQGPTVGATPLLPFQRLFFATVTVERHHWNQSVLLKPSRPLDPAQLEQVLRALIVQHDVLRLRFSQEVDRTVSAWTATYRTLREQEAIWQQSPVLHQADAADVAALEQLGEEAQRSLDLGNGPLLRAVLVTMADGSQRLLLVIHHLVVDGVSWRILFEDLQTAYQQLQAGEALALPAKSSAFKRWAERLQAYARDKAQQQVLPYWLEQFQGVVADLPCDRPGAALQNRYADSVQSRLDTTFTQQLLQQAPAAYRTQINDLLLTALARVIGRWTRQASVLVQLEGHGREDLFNDIDLTRTLGWFTSLYPLKLTAQGTPGSAIKAIKEQVRAIPDKGLSFGALRYLGDEAAREALAGLPLPRITFNYLGQFDGSFSEAQGALFVPSGESRGAEQSPEAPLGNWLTVNSQVYAGELSVSWSFSREMFDVQTLQVLADEYVQELKELIAHCCESPAQGVTPSDFPLARLEQAQLDNLDVPAGQIENIYPLSPMQHGLLFHSLYEPHSSHYINQMRLDVEGLDASRFQQAWQAAMDAHDILRSRFVWQGEFAEPMQLVHKHLAVPFTVRDWRAHAQLDLDLEALAQSEQQDFDLSRAPLLRLQLVRTGENRHHLIYTHHHILMDGWSHSQLMGEVLQRYHGQTPIAHPGHYRDYIAWLQRQDVAVSESFWKAQLAPLQEPTRLAGAFVPAGAGGQGDLRQLVDVDTTRQLSEFARQQKITVNTLLQASWLLLLQRYTGLGTVCFGATVSGRPADLKGVEQQIGLFINTLPVIASPCAQQSVGEWLQAVQAGNVALREHEHTPLFDVQRWAGLGNDALFDSLLVFENYPVAEALQQEAADDLLFGRIDNHEQTNYPLTLSVTLSETLSLHYNYAQTHFSDAAVEQISRHLLILLVALSRSAQTPIGELGLLSADERRLQLEAWNANELAYPRELCIHQQIDAQASSQPQAIALTVGAQHWSYEQLNRQANQLAHRLIESGVGPEVRVGVAMSRSAQMVVALLAVLKAGGTYVPLDPDYPAERVAYMLKDSGAKVLLTERELLAGLTVPQAEILVLEATGTAFAEYPAQTPDSAVTAQNLAYVIYTSGSTGQPKGVAITHRNVAALIQWSRQVYSQDDLQGVLASTSICFDLSVWELFVTLARGGSIILARNALELPDLPARDQVRLINTVPSAIAALQRAGQIPASVRIINLAGEPLKQALVDSLYGLASVEHVYDLYGPSEDTTYSTWTRREAGGLANIGRPLANTQSYLLDSQLQPVPPGVAAELYLAGAGITRGYLFRPGLTAEKFVPNPFGESGERLYRTGDLCRYRRDGVLEYVGRLDHQVKVRGFRIELGEIEARLLAQGQLQEVAVLAVEGGAGSQLVAYAVPLGGRVDGESAQVLRETLKEALSASLPDYMVPAHWLFLEALPLTPNGKLDRKALPAPDVTQAQKAYVQPQGELEQRLAAVWEDVLQVGRIGLSDNFFELGGDSILSIQVVSRARRAGIFFTPKDLFQHQTVRDLARIATLDGGALAIDQGPMEGVMPLLPIHQMFFEEDIPQRHHWNQSVMLTSALALDPLRLEQALRALILHHDTLRLGFVQQVDGWVATYRSVAEQQSFWQRSAVMTQATAQDGEQLQQLANALQASLDLQKGPLLRALLVNMADGGQRLLLVIHHLAVDGVSWRILFEDLQTAYQQLVAEQAVALPLKSSSLKSWAQHLQARARSTAQEPELIYWHTQLQGVSSDLPARNPQGRLQRRHATTVHSALDASLTRQLLQQAPAAYRTQINDLLLTALARVIGRWTGQTDSLIQLEGHGREDLFGTLDLTRSVGWFTSIFPVRLSSDADLARSIKQVKEQLRAIPDKGIGFGALRYLGDERAQSLLKALPVPRITFNYLGQFDGSFDGAQGALFSPCGDHRGAEQSAEAPLANWLTLNGQVFAGEFGMSWTFSREMFDEATIQHLARAYENELALLIEHCCAPDHQGCTPSDFPLSPLTQQQLDELVVDCQGVVDIYPLSPMQEGMLFHAVADSESSFYVNQLSLPVQGLDPQRFCEAWQAAVARHDILRTSFHWQGGASKPYQIVHASVPFDLSELDWRGIAVDDSKLQEQATVERDKGFDLACAPLQRLLLIRLDDHCYQVIWTSHHILMDGWSSSRLFGEVLQHYAKGEVAQPPARYRDFIHWLQRQDQSALQAFWQARLQPVDTPTSLAQAVHPRHVADLAGHQALYSNWDPRQTSRLQAYCRELRITLNTLIQGAWLLVLQRYTGQRTVSFGATVAGRPESLPGAEHMLGLFINTLPVIQTLEPATPLADWLRQLQGYNVDIRDYAHVPLADIQRWSGLGGQALFDSIIVFENYPIDERLHEDATQELAFGKTQSHDVTNFPMDLAVHLTDRLSIEYLFLRNCFAPSAVERIRQTLEDTVEAMLRQPGVALGQLQRLPTAQRQELLAWSHQCAPDTRPQLLPALIARHALERPLAIAVQCGGQTLTHAQLDRRSNQLAHALIARGAGPEGVIGVGLERSVDTIVALLAVLKSGAAYVPLDIDYPADRLAYMIEDSGMLLLISRSELLERFANVDRLPCLELDGFDGELWSEQTPLSGATAQSLAYLVYTSGSTGRPKGVAVPQGPLSMHCQAIARLYEMDSSTRELHFMSFAFDGAHERWLSTLFSGGRLVLRDGNLWTPEETFAALIRHEVTIACFPPAYLKQLADYAQASGLQPPAVRIYCFGGDAVPEQTFEQVKRSLRPQYITNGYGPTETVVTPMLWKAASTDDCEAAYAPIGRVVGERSLYLLDDVLEPLPMGFAGELYIGGQGVARGYHQRPALTAERFVPNPFDPSGERLYRTGDLVRLRTDGVLDYVGRIDQQVKVRGFRIELGEIEACLRQQAGVNDALVVARDSASGKQLIGYVVCASASAVSPSLKQALREVLPEYMVPAQIIGLSEFPVTPNGKIDRKALPEPRFDSDGYLAPRSDAQRWLAQIWAEVLHVERVGIQDNFFELGGDSILSLQVVSRVRNHPDLQMDLKLRDLMRCQTIERLFDGRDEPVAVARDDRSHLISEGLFNLIPIQEWFFAQDMAEPHHFNQALLLRPRQSLDSAALEAALNRLILQHDALRLRFRRENGRWYQYYAPAQQCIPAQGLLWRCEAADGEALKELANRVQRSLHLEDGPLFRAVQIDMADGQSRLLLVIHHLVIDTVSWRILLQDMQSSYESLLQGLEPELAMRTSSYQAWSERLRSYGQSLVDSEQAYWLEQLDRPGHDLPCDNPRGKNQVRHVATAHLELSAQATTDLLKKVPLVYQTQINDVLLAALSRVLCRWSEQSSVLVQFEGHGREDLFDEIELSRTVGWFTSMFPVRLAPGVEAGFADSIRAVQAQLAALPNKGMGYGALRYLSDASVVERLSRLPQARVTFNYLGQFDQSFDDNALFVPADESSGDSYSLQAELGNWLEIVGQVFDGKLALRCLYSRRRYRPETVETLMANFQAELEALIAHCLEQAPALSLA</sequence>
<proteinExistence type="inferred from homology"/>
<dbReference type="PROSITE" id="PS00012">
    <property type="entry name" value="PHOSPHOPANTETHEINE"/>
    <property type="match status" value="3"/>
</dbReference>
<evidence type="ECO:0000313" key="6">
    <source>
        <dbReference type="EMBL" id="AMB86151.1"/>
    </source>
</evidence>
<dbReference type="Gene3D" id="3.30.300.30">
    <property type="match status" value="3"/>
</dbReference>
<dbReference type="PANTHER" id="PTHR45398:SF1">
    <property type="entry name" value="ENZYME, PUTATIVE (JCVI)-RELATED"/>
    <property type="match status" value="1"/>
</dbReference>
<dbReference type="Pfam" id="PF00550">
    <property type="entry name" value="PP-binding"/>
    <property type="match status" value="3"/>
</dbReference>
<comment type="cofactor">
    <cofactor evidence="1">
        <name>pantetheine 4'-phosphate</name>
        <dbReference type="ChEBI" id="CHEBI:47942"/>
    </cofactor>
</comment>
<protein>
    <submittedName>
        <fullName evidence="6">Non-ribosomal peptide synthetase</fullName>
    </submittedName>
</protein>
<feature type="domain" description="Carrier" evidence="5">
    <location>
        <begin position="1024"/>
        <end position="1098"/>
    </location>
</feature>
<evidence type="ECO:0000256" key="4">
    <source>
        <dbReference type="ARBA" id="ARBA00022553"/>
    </source>
</evidence>
<dbReference type="FunFam" id="2.30.38.10:FF:000001">
    <property type="entry name" value="Non-ribosomal peptide synthetase PvdI"/>
    <property type="match status" value="2"/>
</dbReference>
<dbReference type="PROSITE" id="PS00455">
    <property type="entry name" value="AMP_BINDING"/>
    <property type="match status" value="3"/>
</dbReference>
<keyword evidence="4" id="KW-0597">Phosphoprotein</keyword>
<dbReference type="GO" id="GO:0043041">
    <property type="term" value="P:amino acid activation for nonribosomal peptide biosynthetic process"/>
    <property type="evidence" value="ECO:0007669"/>
    <property type="project" value="UniProtKB-ARBA"/>
</dbReference>
<dbReference type="NCBIfam" id="NF003417">
    <property type="entry name" value="PRK04813.1"/>
    <property type="match status" value="3"/>
</dbReference>
<dbReference type="NCBIfam" id="NF004282">
    <property type="entry name" value="PRK05691.1"/>
    <property type="match status" value="5"/>
</dbReference>
<dbReference type="InterPro" id="IPR010060">
    <property type="entry name" value="NRPS_synth"/>
</dbReference>
<dbReference type="GO" id="GO:0031177">
    <property type="term" value="F:phosphopantetheine binding"/>
    <property type="evidence" value="ECO:0007669"/>
    <property type="project" value="InterPro"/>
</dbReference>
<dbReference type="FunFam" id="3.40.50.980:FF:000002">
    <property type="entry name" value="Enterobactin synthetase component F"/>
    <property type="match status" value="1"/>
</dbReference>
<dbReference type="Pfam" id="PF00668">
    <property type="entry name" value="Condensation"/>
    <property type="match status" value="6"/>
</dbReference>
<dbReference type="PROSITE" id="PS50075">
    <property type="entry name" value="CARRIER"/>
    <property type="match status" value="3"/>
</dbReference>
<dbReference type="KEGG" id="pagb:AWM79_12925"/>
<dbReference type="GO" id="GO:0044550">
    <property type="term" value="P:secondary metabolite biosynthetic process"/>
    <property type="evidence" value="ECO:0007669"/>
    <property type="project" value="UniProtKB-ARBA"/>
</dbReference>
<dbReference type="Pfam" id="PF00501">
    <property type="entry name" value="AMP-binding"/>
    <property type="match status" value="3"/>
</dbReference>
<reference evidence="7" key="1">
    <citation type="submission" date="2016-01" db="EMBL/GenBank/DDBJ databases">
        <authorList>
            <person name="Storey N.H."/>
            <person name="Neuman B.W."/>
        </authorList>
    </citation>
    <scope>NUCLEOTIDE SEQUENCE [LARGE SCALE GENOMIC DNA]</scope>
    <source>
        <strain evidence="7">NCPPB 2472</strain>
    </source>
</reference>
<keyword evidence="7" id="KW-1185">Reference proteome</keyword>
<keyword evidence="3" id="KW-0596">Phosphopantetheine</keyword>
<dbReference type="SUPFAM" id="SSF47336">
    <property type="entry name" value="ACP-like"/>
    <property type="match status" value="3"/>
</dbReference>
<dbReference type="SMART" id="SM00823">
    <property type="entry name" value="PKS_PP"/>
    <property type="match status" value="3"/>
</dbReference>
<dbReference type="InterPro" id="IPR045851">
    <property type="entry name" value="AMP-bd_C_sf"/>
</dbReference>
<name>A0A0X1T2A0_PSEAA</name>
<dbReference type="InterPro" id="IPR025110">
    <property type="entry name" value="AMP-bd_C"/>
</dbReference>
<feature type="domain" description="Carrier" evidence="5">
    <location>
        <begin position="2534"/>
        <end position="2608"/>
    </location>
</feature>
<dbReference type="InterPro" id="IPR023213">
    <property type="entry name" value="CAT-like_dom_sf"/>
</dbReference>
<dbReference type="InterPro" id="IPR000873">
    <property type="entry name" value="AMP-dep_synth/lig_dom"/>
</dbReference>
<dbReference type="STRING" id="46677.AWM79_12925"/>
<dbReference type="Gene3D" id="3.30.559.30">
    <property type="entry name" value="Nonribosomal peptide synthetase, condensation domain"/>
    <property type="match status" value="6"/>
</dbReference>
<dbReference type="CDD" id="cd19534">
    <property type="entry name" value="E_NRPS"/>
    <property type="match status" value="3"/>
</dbReference>
<dbReference type="SUPFAM" id="SSF52777">
    <property type="entry name" value="CoA-dependent acyltransferases"/>
    <property type="match status" value="12"/>
</dbReference>
<dbReference type="NCBIfam" id="TIGR01733">
    <property type="entry name" value="AA-adenyl-dom"/>
    <property type="match status" value="3"/>
</dbReference>
<dbReference type="FunFam" id="1.10.1200.10:FF:000005">
    <property type="entry name" value="Nonribosomal peptide synthetase 1"/>
    <property type="match status" value="3"/>
</dbReference>
<dbReference type="InterPro" id="IPR020845">
    <property type="entry name" value="AMP-binding_CS"/>
</dbReference>
<comment type="similarity">
    <text evidence="2">Belongs to the ATP-dependent AMP-binding enzyme family.</text>
</comment>
<dbReference type="SUPFAM" id="SSF56801">
    <property type="entry name" value="Acetyl-CoA synthetase-like"/>
    <property type="match status" value="3"/>
</dbReference>
<evidence type="ECO:0000256" key="3">
    <source>
        <dbReference type="ARBA" id="ARBA00022450"/>
    </source>
</evidence>
<dbReference type="PANTHER" id="PTHR45398">
    <property type="match status" value="1"/>
</dbReference>
<dbReference type="InterPro" id="IPR006162">
    <property type="entry name" value="Ppantetheine_attach_site"/>
</dbReference>
<dbReference type="InterPro" id="IPR001242">
    <property type="entry name" value="Condensation_dom"/>
</dbReference>
<evidence type="ECO:0000256" key="1">
    <source>
        <dbReference type="ARBA" id="ARBA00001957"/>
    </source>
</evidence>
<dbReference type="InterPro" id="IPR036736">
    <property type="entry name" value="ACP-like_sf"/>
</dbReference>
<dbReference type="Gene3D" id="1.10.1200.10">
    <property type="entry name" value="ACP-like"/>
    <property type="match status" value="3"/>
</dbReference>
<evidence type="ECO:0000313" key="7">
    <source>
        <dbReference type="Proteomes" id="UP000063229"/>
    </source>
</evidence>
<evidence type="ECO:0000259" key="5">
    <source>
        <dbReference type="PROSITE" id="PS50075"/>
    </source>
</evidence>
<dbReference type="CDD" id="cd19543">
    <property type="entry name" value="DCL_NRPS"/>
    <property type="match status" value="2"/>
</dbReference>
<dbReference type="InterPro" id="IPR020806">
    <property type="entry name" value="PKS_PP-bd"/>
</dbReference>
<dbReference type="Gene3D" id="3.30.559.10">
    <property type="entry name" value="Chloramphenicol acetyltransferase-like domain"/>
    <property type="match status" value="6"/>
</dbReference>
<dbReference type="FunFam" id="3.30.300.30:FF:000010">
    <property type="entry name" value="Enterobactin synthetase component F"/>
    <property type="match status" value="3"/>
</dbReference>
<dbReference type="FunFam" id="3.40.50.12780:FF:000012">
    <property type="entry name" value="Non-ribosomal peptide synthetase"/>
    <property type="match status" value="2"/>
</dbReference>
<dbReference type="CDD" id="cd19531">
    <property type="entry name" value="LCL_NRPS-like"/>
    <property type="match status" value="1"/>
</dbReference>
<dbReference type="InterPro" id="IPR009081">
    <property type="entry name" value="PP-bd_ACP"/>
</dbReference>
<gene>
    <name evidence="6" type="ORF">AWM79_12925</name>
</gene>